<sequence>MIPEYNVTLVTVKAGLFILNNGVINSKLYFFTSVSKPALESFRYNLNLSTAKNNPKIYDRLI</sequence>
<name>A0A1M4USI3_9BACT</name>
<evidence type="ECO:0000313" key="1">
    <source>
        <dbReference type="EMBL" id="SHE59597.1"/>
    </source>
</evidence>
<reference evidence="1 2" key="1">
    <citation type="submission" date="2016-11" db="EMBL/GenBank/DDBJ databases">
        <authorList>
            <person name="Jaros S."/>
            <person name="Januszkiewicz K."/>
            <person name="Wedrychowicz H."/>
        </authorList>
    </citation>
    <scope>NUCLEOTIDE SEQUENCE [LARGE SCALE GENOMIC DNA]</scope>
    <source>
        <strain evidence="1 2">DSM 21986</strain>
    </source>
</reference>
<gene>
    <name evidence="1" type="ORF">SAMN05443144_102115</name>
</gene>
<keyword evidence="2" id="KW-1185">Reference proteome</keyword>
<evidence type="ECO:0000313" key="2">
    <source>
        <dbReference type="Proteomes" id="UP000184041"/>
    </source>
</evidence>
<organism evidence="1 2">
    <name type="scientific">Fodinibius roseus</name>
    <dbReference type="NCBI Taxonomy" id="1194090"/>
    <lineage>
        <taxon>Bacteria</taxon>
        <taxon>Pseudomonadati</taxon>
        <taxon>Balneolota</taxon>
        <taxon>Balneolia</taxon>
        <taxon>Balneolales</taxon>
        <taxon>Balneolaceae</taxon>
        <taxon>Fodinibius</taxon>
    </lineage>
</organism>
<dbReference type="Proteomes" id="UP000184041">
    <property type="component" value="Unassembled WGS sequence"/>
</dbReference>
<protein>
    <submittedName>
        <fullName evidence="1">Uncharacterized protein</fullName>
    </submittedName>
</protein>
<dbReference type="EMBL" id="FQUS01000002">
    <property type="protein sequence ID" value="SHE59597.1"/>
    <property type="molecule type" value="Genomic_DNA"/>
</dbReference>
<accession>A0A1M4USI3</accession>
<proteinExistence type="predicted"/>
<dbReference type="STRING" id="1194090.SAMN05443144_102115"/>
<dbReference type="AlphaFoldDB" id="A0A1M4USI3"/>